<keyword evidence="2" id="KW-1185">Reference proteome</keyword>
<proteinExistence type="predicted"/>
<dbReference type="Proteomes" id="UP001055879">
    <property type="component" value="Linkage Group LG05"/>
</dbReference>
<evidence type="ECO:0000313" key="2">
    <source>
        <dbReference type="Proteomes" id="UP001055879"/>
    </source>
</evidence>
<dbReference type="EMBL" id="CM042051">
    <property type="protein sequence ID" value="KAI3729326.1"/>
    <property type="molecule type" value="Genomic_DNA"/>
</dbReference>
<reference evidence="2" key="1">
    <citation type="journal article" date="2022" name="Mol. Ecol. Resour.">
        <title>The genomes of chicory, endive, great burdock and yacon provide insights into Asteraceae palaeo-polyploidization history and plant inulin production.</title>
        <authorList>
            <person name="Fan W."/>
            <person name="Wang S."/>
            <person name="Wang H."/>
            <person name="Wang A."/>
            <person name="Jiang F."/>
            <person name="Liu H."/>
            <person name="Zhao H."/>
            <person name="Xu D."/>
            <person name="Zhang Y."/>
        </authorList>
    </citation>
    <scope>NUCLEOTIDE SEQUENCE [LARGE SCALE GENOMIC DNA]</scope>
    <source>
        <strain evidence="2">cv. Niubang</strain>
    </source>
</reference>
<reference evidence="1 2" key="2">
    <citation type="journal article" date="2022" name="Mol. Ecol. Resour.">
        <title>The genomes of chicory, endive, great burdock and yacon provide insights into Asteraceae paleo-polyploidization history and plant inulin production.</title>
        <authorList>
            <person name="Fan W."/>
            <person name="Wang S."/>
            <person name="Wang H."/>
            <person name="Wang A."/>
            <person name="Jiang F."/>
            <person name="Liu H."/>
            <person name="Zhao H."/>
            <person name="Xu D."/>
            <person name="Zhang Y."/>
        </authorList>
    </citation>
    <scope>NUCLEOTIDE SEQUENCE [LARGE SCALE GENOMIC DNA]</scope>
    <source>
        <strain evidence="2">cv. Niubang</strain>
    </source>
</reference>
<comment type="caution">
    <text evidence="1">The sequence shown here is derived from an EMBL/GenBank/DDBJ whole genome shotgun (WGS) entry which is preliminary data.</text>
</comment>
<gene>
    <name evidence="1" type="ORF">L6452_17982</name>
</gene>
<protein>
    <submittedName>
        <fullName evidence="1">Uncharacterized protein</fullName>
    </submittedName>
</protein>
<organism evidence="1 2">
    <name type="scientific">Arctium lappa</name>
    <name type="common">Greater burdock</name>
    <name type="synonym">Lappa major</name>
    <dbReference type="NCBI Taxonomy" id="4217"/>
    <lineage>
        <taxon>Eukaryota</taxon>
        <taxon>Viridiplantae</taxon>
        <taxon>Streptophyta</taxon>
        <taxon>Embryophyta</taxon>
        <taxon>Tracheophyta</taxon>
        <taxon>Spermatophyta</taxon>
        <taxon>Magnoliopsida</taxon>
        <taxon>eudicotyledons</taxon>
        <taxon>Gunneridae</taxon>
        <taxon>Pentapetalae</taxon>
        <taxon>asterids</taxon>
        <taxon>campanulids</taxon>
        <taxon>Asterales</taxon>
        <taxon>Asteraceae</taxon>
        <taxon>Carduoideae</taxon>
        <taxon>Cardueae</taxon>
        <taxon>Arctiinae</taxon>
        <taxon>Arctium</taxon>
    </lineage>
</organism>
<evidence type="ECO:0000313" key="1">
    <source>
        <dbReference type="EMBL" id="KAI3729326.1"/>
    </source>
</evidence>
<name>A0ACB9C4Y7_ARCLA</name>
<sequence>MQSSLNQTTIFLQSSMESHKLEIILHSAKDLFDVKFFGTMDPYAVVWIAGDGKESKPRTTAVAKKGASSPIWNCPMQFNDVPMQNNYTLFCEIKHDGKLFDRDIGNVQVPFADLLAGNGSGERLSYPVKTSSGEVQGEIIVSHKFSKPIGEKDGNCGGSKVDGGPRKKVKGKKRQRKKVEKGGTLKRIVGNVVTKVVAETALLAGTVALAFALGDFDESGPSLQAETEVEEDDGDEDDEEYEDDDEDEEEEEEEDEYQEGEDEDEY</sequence>
<accession>A0ACB9C4Y7</accession>